<keyword evidence="2" id="KW-0812">Transmembrane</keyword>
<accession>A0A2R4VZP8</accession>
<dbReference type="PANTHER" id="PTHR43485:SF1">
    <property type="entry name" value="FORMATE HYDROGENLYASE SUBUNIT 5-RELATED"/>
    <property type="match status" value="1"/>
</dbReference>
<evidence type="ECO:0000256" key="2">
    <source>
        <dbReference type="SAM" id="Phobius"/>
    </source>
</evidence>
<gene>
    <name evidence="4" type="ORF">TDSAC_0608</name>
</gene>
<evidence type="ECO:0000313" key="5">
    <source>
        <dbReference type="Proteomes" id="UP000244792"/>
    </source>
</evidence>
<sequence>MSHPMAWVQAVEKLGNVNVPPRAKCLRTVVSELERIHSHLLWAGIAAHVIGFISVFYLIWNSREKVKDLMELTTGHRANYSFNTIGGVRRDITDLESIYKTLNEIEDNCKSFIDVVMNDKTIELRTKGVGILTKEDAITYSVVGPVARASGISQDIRKIDEPGAAYDMIDWQVIVSDGCDVFARVEVRLLEILESINIIKKLLKIMPDGPIAKEIRPIIPEGTAVGRHEAPRGEDVHVLISDGSDVPFRHKIRAPSFVNLPALSAMLPNNDLANATLIVASVDPCLSCTQR</sequence>
<organism evidence="4 5">
    <name type="scientific">Thermodesulfobium acidiphilum</name>
    <dbReference type="NCBI Taxonomy" id="1794699"/>
    <lineage>
        <taxon>Bacteria</taxon>
        <taxon>Pseudomonadati</taxon>
        <taxon>Thermodesulfobiota</taxon>
        <taxon>Thermodesulfobiia</taxon>
        <taxon>Thermodesulfobiales</taxon>
        <taxon>Thermodesulfobiaceae</taxon>
        <taxon>Thermodesulfobium</taxon>
    </lineage>
</organism>
<feature type="transmembrane region" description="Helical" evidence="2">
    <location>
        <begin position="40"/>
        <end position="60"/>
    </location>
</feature>
<dbReference type="RefSeq" id="WP_108308815.1">
    <property type="nucleotide sequence ID" value="NZ_CP020921.1"/>
</dbReference>
<evidence type="ECO:0000259" key="3">
    <source>
        <dbReference type="Pfam" id="PF00346"/>
    </source>
</evidence>
<dbReference type="GO" id="GO:0016651">
    <property type="term" value="F:oxidoreductase activity, acting on NAD(P)H"/>
    <property type="evidence" value="ECO:0007669"/>
    <property type="project" value="InterPro"/>
</dbReference>
<dbReference type="Pfam" id="PF00346">
    <property type="entry name" value="Complex1_49kDa"/>
    <property type="match status" value="2"/>
</dbReference>
<keyword evidence="5" id="KW-1185">Reference proteome</keyword>
<name>A0A2R4VZP8_THEAF</name>
<protein>
    <submittedName>
        <fullName evidence="4">Ni,Fe-hydrogenase III large subunit</fullName>
    </submittedName>
</protein>
<dbReference type="PANTHER" id="PTHR43485">
    <property type="entry name" value="HYDROGENASE-4 COMPONENT G"/>
    <property type="match status" value="1"/>
</dbReference>
<feature type="domain" description="NADH-quinone oxidoreductase subunit D" evidence="3">
    <location>
        <begin position="50"/>
        <end position="216"/>
    </location>
</feature>
<dbReference type="AlphaFoldDB" id="A0A2R4VZP8"/>
<keyword evidence="2" id="KW-1133">Transmembrane helix</keyword>
<dbReference type="GO" id="GO:0048038">
    <property type="term" value="F:quinone binding"/>
    <property type="evidence" value="ECO:0007669"/>
    <property type="project" value="InterPro"/>
</dbReference>
<dbReference type="KEGG" id="taci:TDSAC_0608"/>
<keyword evidence="1" id="KW-0560">Oxidoreductase</keyword>
<dbReference type="EMBL" id="CP020921">
    <property type="protein sequence ID" value="AWB09982.1"/>
    <property type="molecule type" value="Genomic_DNA"/>
</dbReference>
<dbReference type="SUPFAM" id="SSF56762">
    <property type="entry name" value="HydB/Nqo4-like"/>
    <property type="match status" value="1"/>
</dbReference>
<dbReference type="InterPro" id="IPR001135">
    <property type="entry name" value="NADH_Q_OxRdtase_suD"/>
</dbReference>
<feature type="domain" description="NADH-quinone oxidoreductase subunit D" evidence="3">
    <location>
        <begin position="219"/>
        <end position="291"/>
    </location>
</feature>
<evidence type="ECO:0000256" key="1">
    <source>
        <dbReference type="ARBA" id="ARBA00023002"/>
    </source>
</evidence>
<dbReference type="InterPro" id="IPR029014">
    <property type="entry name" value="NiFe-Hase_large"/>
</dbReference>
<dbReference type="Gene3D" id="1.10.645.10">
    <property type="entry name" value="Cytochrome-c3 Hydrogenase, chain B"/>
    <property type="match status" value="1"/>
</dbReference>
<reference evidence="4 5" key="1">
    <citation type="submission" date="2017-04" db="EMBL/GenBank/DDBJ databases">
        <title>Genomic insights into metabolism of Thermodesulfobium acidiphilum.</title>
        <authorList>
            <person name="Toshchakov S.V."/>
            <person name="Frolov E.N."/>
            <person name="Kublanov I.V."/>
            <person name="Samarov N.I."/>
            <person name="Novikov A."/>
            <person name="Lebedinsky A.V."/>
            <person name="Bonch-Osmolovskaya E.A."/>
            <person name="Chernyh N.A."/>
        </authorList>
    </citation>
    <scope>NUCLEOTIDE SEQUENCE [LARGE SCALE GENOMIC DNA]</scope>
    <source>
        <strain evidence="4 5">3127-1</strain>
    </source>
</reference>
<proteinExistence type="predicted"/>
<keyword evidence="2" id="KW-0472">Membrane</keyword>
<dbReference type="OrthoDB" id="9801496at2"/>
<evidence type="ECO:0000313" key="4">
    <source>
        <dbReference type="EMBL" id="AWB09982.1"/>
    </source>
</evidence>
<dbReference type="InterPro" id="IPR052197">
    <property type="entry name" value="ComplexI_49kDa-like"/>
</dbReference>
<dbReference type="Proteomes" id="UP000244792">
    <property type="component" value="Chromosome"/>
</dbReference>
<dbReference type="GO" id="GO:0051287">
    <property type="term" value="F:NAD binding"/>
    <property type="evidence" value="ECO:0007669"/>
    <property type="project" value="InterPro"/>
</dbReference>